<dbReference type="Gene3D" id="3.90.550.10">
    <property type="entry name" value="Spore Coat Polysaccharide Biosynthesis Protein SpsA, Chain A"/>
    <property type="match status" value="1"/>
</dbReference>
<sequence>MSTFLRGSRRLVIIISVLSALVIFSLSTISNHYSHTSCHAARSLYSDSPSATSKEADHDHTSYYLNLNSLNATANARDHNEHILILTPLIKGSSVHLKRFFDQLDKSTYPNHLISIGLLATDSSDENENKILEFYVRQYQGRWFKRFHEINVYQRNFEFLNNDEPYDLTIMARARNFLLAASLRDFHSWVAWIDVDVVKYPAAIFEDLMRADVDVIVPNCLLYREDNAFWGYDRNNWAETDYSLEMQKWVGQDFILMEGSGRTLLVDMPTHMGVHHKVPLDGVGATFTLVKSHVHREGANFPPFVYQHQVEAEAFGKVANAMGFSVYGLPGYTVYHAGRKQLHDNNQ</sequence>
<keyword evidence="3" id="KW-1185">Reference proteome</keyword>
<dbReference type="GO" id="GO:0000032">
    <property type="term" value="P:cell wall mannoprotein biosynthetic process"/>
    <property type="evidence" value="ECO:0007669"/>
    <property type="project" value="TreeGrafter"/>
</dbReference>
<dbReference type="EMBL" id="JAEPRB010000007">
    <property type="protein sequence ID" value="KAG2227496.1"/>
    <property type="molecule type" value="Genomic_DNA"/>
</dbReference>
<dbReference type="SUPFAM" id="SSF53448">
    <property type="entry name" value="Nucleotide-diphospho-sugar transferases"/>
    <property type="match status" value="1"/>
</dbReference>
<comment type="similarity">
    <text evidence="1">Belongs to the ANP1/MMN9/VAN1 family.</text>
</comment>
<organism evidence="2 3">
    <name type="scientific">Circinella minor</name>
    <dbReference type="NCBI Taxonomy" id="1195481"/>
    <lineage>
        <taxon>Eukaryota</taxon>
        <taxon>Fungi</taxon>
        <taxon>Fungi incertae sedis</taxon>
        <taxon>Mucoromycota</taxon>
        <taxon>Mucoromycotina</taxon>
        <taxon>Mucoromycetes</taxon>
        <taxon>Mucorales</taxon>
        <taxon>Lichtheimiaceae</taxon>
        <taxon>Circinella</taxon>
    </lineage>
</organism>
<dbReference type="InterPro" id="IPR052086">
    <property type="entry name" value="Mannan_Polymerase_Subunit"/>
</dbReference>
<evidence type="ECO:0000313" key="3">
    <source>
        <dbReference type="Proteomes" id="UP000646827"/>
    </source>
</evidence>
<dbReference type="PANTHER" id="PTHR43083">
    <property type="entry name" value="MANNAN POLYMERASE II"/>
    <property type="match status" value="1"/>
</dbReference>
<proteinExistence type="inferred from homology"/>
<reference evidence="2 3" key="1">
    <citation type="submission" date="2020-12" db="EMBL/GenBank/DDBJ databases">
        <title>Metabolic potential, ecology and presence of endohyphal bacteria is reflected in genomic diversity of Mucoromycotina.</title>
        <authorList>
            <person name="Muszewska A."/>
            <person name="Okrasinska A."/>
            <person name="Steczkiewicz K."/>
            <person name="Drgas O."/>
            <person name="Orlowska M."/>
            <person name="Perlinska-Lenart U."/>
            <person name="Aleksandrzak-Piekarczyk T."/>
            <person name="Szatraj K."/>
            <person name="Zielenkiewicz U."/>
            <person name="Pilsyk S."/>
            <person name="Malc E."/>
            <person name="Mieczkowski P."/>
            <person name="Kruszewska J.S."/>
            <person name="Biernat P."/>
            <person name="Pawlowska J."/>
        </authorList>
    </citation>
    <scope>NUCLEOTIDE SEQUENCE [LARGE SCALE GENOMIC DNA]</scope>
    <source>
        <strain evidence="2 3">CBS 142.35</strain>
    </source>
</reference>
<evidence type="ECO:0000313" key="2">
    <source>
        <dbReference type="EMBL" id="KAG2227496.1"/>
    </source>
</evidence>
<dbReference type="GO" id="GO:0000009">
    <property type="term" value="F:alpha-1,6-mannosyltransferase activity"/>
    <property type="evidence" value="ECO:0007669"/>
    <property type="project" value="TreeGrafter"/>
</dbReference>
<dbReference type="InterPro" id="IPR029044">
    <property type="entry name" value="Nucleotide-diphossugar_trans"/>
</dbReference>
<gene>
    <name evidence="2" type="ORF">INT45_007522</name>
</gene>
<evidence type="ECO:0000256" key="1">
    <source>
        <dbReference type="ARBA" id="ARBA00037964"/>
    </source>
</evidence>
<dbReference type="OrthoDB" id="2405412at2759"/>
<dbReference type="GO" id="GO:0000136">
    <property type="term" value="C:mannan polymerase complex"/>
    <property type="evidence" value="ECO:0007669"/>
    <property type="project" value="TreeGrafter"/>
</dbReference>
<dbReference type="PANTHER" id="PTHR43083:SF6">
    <property type="entry name" value="MANNAN POLYMERASE COMPLEXES SUBUNIT MNN9"/>
    <property type="match status" value="1"/>
</dbReference>
<dbReference type="AlphaFoldDB" id="A0A8H7VLW4"/>
<protein>
    <submittedName>
        <fullName evidence="2">Uncharacterized protein</fullName>
    </submittedName>
</protein>
<dbReference type="GO" id="GO:0006487">
    <property type="term" value="P:protein N-linked glycosylation"/>
    <property type="evidence" value="ECO:0007669"/>
    <property type="project" value="TreeGrafter"/>
</dbReference>
<accession>A0A8H7VLW4</accession>
<comment type="caution">
    <text evidence="2">The sequence shown here is derived from an EMBL/GenBank/DDBJ whole genome shotgun (WGS) entry which is preliminary data.</text>
</comment>
<dbReference type="Pfam" id="PF03452">
    <property type="entry name" value="Anp1"/>
    <property type="match status" value="1"/>
</dbReference>
<name>A0A8H7VLW4_9FUNG</name>
<dbReference type="Proteomes" id="UP000646827">
    <property type="component" value="Unassembled WGS sequence"/>
</dbReference>